<proteinExistence type="predicted"/>
<reference evidence="2" key="2">
    <citation type="submission" date="2015-06" db="UniProtKB">
        <authorList>
            <consortium name="EnsemblProtists"/>
        </authorList>
    </citation>
    <scope>IDENTIFICATION</scope>
    <source>
        <strain evidence="2">Emoy2</strain>
    </source>
</reference>
<sequence length="139" mass="14569">MHTLCGLSRTESRDYSYYLGLRGSGEVLGVYCGSFDPDGCPARAITRAQSSSAISDSTGPTSGRQSGDRQGLGMNLVDSVLHLLCHPMGTAEPLGAQSRGNNRRSSEIQTTTNTASTATSCSGQGRPVQPRPGRLDFSG</sequence>
<dbReference type="VEuPathDB" id="FungiDB:HpaG808329"/>
<organism evidence="2 3">
    <name type="scientific">Hyaloperonospora arabidopsidis (strain Emoy2)</name>
    <name type="common">Downy mildew agent</name>
    <name type="synonym">Peronospora arabidopsidis</name>
    <dbReference type="NCBI Taxonomy" id="559515"/>
    <lineage>
        <taxon>Eukaryota</taxon>
        <taxon>Sar</taxon>
        <taxon>Stramenopiles</taxon>
        <taxon>Oomycota</taxon>
        <taxon>Peronosporomycetes</taxon>
        <taxon>Peronosporales</taxon>
        <taxon>Peronosporaceae</taxon>
        <taxon>Hyaloperonospora</taxon>
    </lineage>
</organism>
<evidence type="ECO:0000256" key="1">
    <source>
        <dbReference type="SAM" id="MobiDB-lite"/>
    </source>
</evidence>
<name>M4BPJ0_HYAAE</name>
<dbReference type="AlphaFoldDB" id="M4BPJ0"/>
<dbReference type="EnsemblProtists" id="HpaT808329">
    <property type="protein sequence ID" value="HpaP808329"/>
    <property type="gene ID" value="HpaG808329"/>
</dbReference>
<keyword evidence="3" id="KW-1185">Reference proteome</keyword>
<feature type="region of interest" description="Disordered" evidence="1">
    <location>
        <begin position="46"/>
        <end position="72"/>
    </location>
</feature>
<evidence type="ECO:0000313" key="2">
    <source>
        <dbReference type="EnsemblProtists" id="HpaP808329"/>
    </source>
</evidence>
<feature type="compositionally biased region" description="Low complexity" evidence="1">
    <location>
        <begin position="110"/>
        <end position="120"/>
    </location>
</feature>
<evidence type="ECO:0000313" key="3">
    <source>
        <dbReference type="Proteomes" id="UP000011713"/>
    </source>
</evidence>
<accession>M4BPJ0</accession>
<protein>
    <submittedName>
        <fullName evidence="2">Uncharacterized protein</fullName>
    </submittedName>
</protein>
<dbReference type="Proteomes" id="UP000011713">
    <property type="component" value="Unassembled WGS sequence"/>
</dbReference>
<feature type="compositionally biased region" description="Polar residues" evidence="1">
    <location>
        <begin position="47"/>
        <end position="65"/>
    </location>
</feature>
<reference evidence="3" key="1">
    <citation type="journal article" date="2010" name="Science">
        <title>Signatures of adaptation to obligate biotrophy in the Hyaloperonospora arabidopsidis genome.</title>
        <authorList>
            <person name="Baxter L."/>
            <person name="Tripathy S."/>
            <person name="Ishaque N."/>
            <person name="Boot N."/>
            <person name="Cabral A."/>
            <person name="Kemen E."/>
            <person name="Thines M."/>
            <person name="Ah-Fong A."/>
            <person name="Anderson R."/>
            <person name="Badejoko W."/>
            <person name="Bittner-Eddy P."/>
            <person name="Boore J.L."/>
            <person name="Chibucos M.C."/>
            <person name="Coates M."/>
            <person name="Dehal P."/>
            <person name="Delehaunty K."/>
            <person name="Dong S."/>
            <person name="Downton P."/>
            <person name="Dumas B."/>
            <person name="Fabro G."/>
            <person name="Fronick C."/>
            <person name="Fuerstenberg S.I."/>
            <person name="Fulton L."/>
            <person name="Gaulin E."/>
            <person name="Govers F."/>
            <person name="Hughes L."/>
            <person name="Humphray S."/>
            <person name="Jiang R.H."/>
            <person name="Judelson H."/>
            <person name="Kamoun S."/>
            <person name="Kyung K."/>
            <person name="Meijer H."/>
            <person name="Minx P."/>
            <person name="Morris P."/>
            <person name="Nelson J."/>
            <person name="Phuntumart V."/>
            <person name="Qutob D."/>
            <person name="Rehmany A."/>
            <person name="Rougon-Cardoso A."/>
            <person name="Ryden P."/>
            <person name="Torto-Alalibo T."/>
            <person name="Studholme D."/>
            <person name="Wang Y."/>
            <person name="Win J."/>
            <person name="Wood J."/>
            <person name="Clifton S.W."/>
            <person name="Rogers J."/>
            <person name="Van den Ackerveken G."/>
            <person name="Jones J.D."/>
            <person name="McDowell J.M."/>
            <person name="Beynon J."/>
            <person name="Tyler B.M."/>
        </authorList>
    </citation>
    <scope>NUCLEOTIDE SEQUENCE [LARGE SCALE GENOMIC DNA]</scope>
    <source>
        <strain evidence="3">Emoy2</strain>
    </source>
</reference>
<dbReference type="EMBL" id="JH598517">
    <property type="status" value="NOT_ANNOTATED_CDS"/>
    <property type="molecule type" value="Genomic_DNA"/>
</dbReference>
<feature type="region of interest" description="Disordered" evidence="1">
    <location>
        <begin position="91"/>
        <end position="139"/>
    </location>
</feature>
<dbReference type="HOGENOM" id="CLU_134732_0_0_1"/>
<dbReference type="InParanoid" id="M4BPJ0"/>